<protein>
    <recommendedName>
        <fullName evidence="4">FUSC family protein</fullName>
    </recommendedName>
</protein>
<keyword evidence="1" id="KW-0472">Membrane</keyword>
<sequence>MFDKKDYSQLTLEELLIEEKKIKKNEIFSAVLIGFLIGVMVFGVVKNGFGFLYLAIPIFLIAGIFKNSQVQKQNLKEIQVEINNKNGEKDK</sequence>
<gene>
    <name evidence="2" type="ORF">VB798_08925</name>
</gene>
<evidence type="ECO:0000256" key="1">
    <source>
        <dbReference type="SAM" id="Phobius"/>
    </source>
</evidence>
<keyword evidence="1" id="KW-1133">Transmembrane helix</keyword>
<dbReference type="EMBL" id="JAYGIM010000006">
    <property type="protein sequence ID" value="MEA5426692.1"/>
    <property type="molecule type" value="Genomic_DNA"/>
</dbReference>
<feature type="transmembrane region" description="Helical" evidence="1">
    <location>
        <begin position="27"/>
        <end position="45"/>
    </location>
</feature>
<name>A0ABU5SHK6_9BACT</name>
<comment type="caution">
    <text evidence="2">The sequence shown here is derived from an EMBL/GenBank/DDBJ whole genome shotgun (WGS) entry which is preliminary data.</text>
</comment>
<keyword evidence="3" id="KW-1185">Reference proteome</keyword>
<dbReference type="Proteomes" id="UP001302222">
    <property type="component" value="Unassembled WGS sequence"/>
</dbReference>
<evidence type="ECO:0008006" key="4">
    <source>
        <dbReference type="Google" id="ProtNLM"/>
    </source>
</evidence>
<reference evidence="2 3" key="1">
    <citation type="submission" date="2023-12" db="EMBL/GenBank/DDBJ databases">
        <title>Novel species of the genus Arcicella isolated from rivers.</title>
        <authorList>
            <person name="Lu H."/>
        </authorList>
    </citation>
    <scope>NUCLEOTIDE SEQUENCE [LARGE SCALE GENOMIC DNA]</scope>
    <source>
        <strain evidence="2 3">DC25W</strain>
    </source>
</reference>
<keyword evidence="1" id="KW-0812">Transmembrane</keyword>
<proteinExistence type="predicted"/>
<dbReference type="RefSeq" id="WP_323258074.1">
    <property type="nucleotide sequence ID" value="NZ_JAYGIM010000006.1"/>
</dbReference>
<evidence type="ECO:0000313" key="3">
    <source>
        <dbReference type="Proteomes" id="UP001302222"/>
    </source>
</evidence>
<evidence type="ECO:0000313" key="2">
    <source>
        <dbReference type="EMBL" id="MEA5426692.1"/>
    </source>
</evidence>
<feature type="transmembrane region" description="Helical" evidence="1">
    <location>
        <begin position="51"/>
        <end position="68"/>
    </location>
</feature>
<accession>A0ABU5SHK6</accession>
<organism evidence="2 3">
    <name type="scientific">Arcicella lustrica</name>
    <dbReference type="NCBI Taxonomy" id="2984196"/>
    <lineage>
        <taxon>Bacteria</taxon>
        <taxon>Pseudomonadati</taxon>
        <taxon>Bacteroidota</taxon>
        <taxon>Cytophagia</taxon>
        <taxon>Cytophagales</taxon>
        <taxon>Flectobacillaceae</taxon>
        <taxon>Arcicella</taxon>
    </lineage>
</organism>